<organism evidence="7 8">
    <name type="scientific">Polaribacter vadi</name>
    <dbReference type="NCBI Taxonomy" id="1774273"/>
    <lineage>
        <taxon>Bacteria</taxon>
        <taxon>Pseudomonadati</taxon>
        <taxon>Bacteroidota</taxon>
        <taxon>Flavobacteriia</taxon>
        <taxon>Flavobacteriales</taxon>
        <taxon>Flavobacteriaceae</taxon>
    </lineage>
</organism>
<dbReference type="InterPro" id="IPR051533">
    <property type="entry name" value="WaaL-like"/>
</dbReference>
<dbReference type="OrthoDB" id="1631746at2"/>
<keyword evidence="2 5" id="KW-0812">Transmembrane</keyword>
<feature type="transmembrane region" description="Helical" evidence="5">
    <location>
        <begin position="391"/>
        <end position="406"/>
    </location>
</feature>
<evidence type="ECO:0000313" key="7">
    <source>
        <dbReference type="EMBL" id="OBY66183.1"/>
    </source>
</evidence>
<reference evidence="8" key="1">
    <citation type="submission" date="2016-02" db="EMBL/GenBank/DDBJ databases">
        <authorList>
            <person name="Shin S.-K."/>
            <person name="Yi H."/>
            <person name="Kim E."/>
        </authorList>
    </citation>
    <scope>NUCLEOTIDE SEQUENCE [LARGE SCALE GENOMIC DNA]</scope>
    <source>
        <strain evidence="8">LPB0003</strain>
    </source>
</reference>
<dbReference type="PANTHER" id="PTHR37422">
    <property type="entry name" value="TEICHURONIC ACID BIOSYNTHESIS PROTEIN TUAE"/>
    <property type="match status" value="1"/>
</dbReference>
<feature type="transmembrane region" description="Helical" evidence="5">
    <location>
        <begin position="189"/>
        <end position="206"/>
    </location>
</feature>
<feature type="transmembrane region" description="Helical" evidence="5">
    <location>
        <begin position="367"/>
        <end position="385"/>
    </location>
</feature>
<evidence type="ECO:0000259" key="6">
    <source>
        <dbReference type="Pfam" id="PF04932"/>
    </source>
</evidence>
<dbReference type="RefSeq" id="WP_065317894.1">
    <property type="nucleotide sequence ID" value="NZ_CP017477.1"/>
</dbReference>
<feature type="transmembrane region" description="Helical" evidence="5">
    <location>
        <begin position="239"/>
        <end position="259"/>
    </location>
</feature>
<gene>
    <name evidence="7" type="ORF">LPB3_01825</name>
</gene>
<evidence type="ECO:0000256" key="3">
    <source>
        <dbReference type="ARBA" id="ARBA00022989"/>
    </source>
</evidence>
<feature type="transmembrane region" description="Helical" evidence="5">
    <location>
        <begin position="212"/>
        <end position="227"/>
    </location>
</feature>
<keyword evidence="8" id="KW-1185">Reference proteome</keyword>
<keyword evidence="3 5" id="KW-1133">Transmembrane helix</keyword>
<dbReference type="SUPFAM" id="SSF81665">
    <property type="entry name" value="Calcium ATPase, transmembrane domain M"/>
    <property type="match status" value="1"/>
</dbReference>
<name>A0A1B8U2S6_9FLAO</name>
<dbReference type="AlphaFoldDB" id="A0A1B8U2S6"/>
<evidence type="ECO:0000256" key="2">
    <source>
        <dbReference type="ARBA" id="ARBA00022692"/>
    </source>
</evidence>
<feature type="transmembrane region" description="Helical" evidence="5">
    <location>
        <begin position="334"/>
        <end position="355"/>
    </location>
</feature>
<feature type="transmembrane region" description="Helical" evidence="5">
    <location>
        <begin position="111"/>
        <end position="135"/>
    </location>
</feature>
<protein>
    <recommendedName>
        <fullName evidence="6">O-antigen ligase-related domain-containing protein</fullName>
    </recommendedName>
</protein>
<comment type="subcellular location">
    <subcellularLocation>
        <location evidence="1">Membrane</location>
        <topology evidence="1">Multi-pass membrane protein</topology>
    </subcellularLocation>
</comment>
<evidence type="ECO:0000313" key="8">
    <source>
        <dbReference type="Proteomes" id="UP000092584"/>
    </source>
</evidence>
<dbReference type="Proteomes" id="UP000092584">
    <property type="component" value="Unassembled WGS sequence"/>
</dbReference>
<evidence type="ECO:0000256" key="1">
    <source>
        <dbReference type="ARBA" id="ARBA00004141"/>
    </source>
</evidence>
<dbReference type="InterPro" id="IPR007016">
    <property type="entry name" value="O-antigen_ligase-rel_domated"/>
</dbReference>
<evidence type="ECO:0000256" key="5">
    <source>
        <dbReference type="SAM" id="Phobius"/>
    </source>
</evidence>
<keyword evidence="4 5" id="KW-0472">Membrane</keyword>
<proteinExistence type="predicted"/>
<feature type="transmembrane region" description="Helical" evidence="5">
    <location>
        <begin position="52"/>
        <end position="71"/>
    </location>
</feature>
<dbReference type="EMBL" id="LSFM01000003">
    <property type="protein sequence ID" value="OBY66183.1"/>
    <property type="molecule type" value="Genomic_DNA"/>
</dbReference>
<dbReference type="PANTHER" id="PTHR37422:SF17">
    <property type="entry name" value="O-ANTIGEN LIGASE"/>
    <property type="match status" value="1"/>
</dbReference>
<feature type="domain" description="O-antigen ligase-related" evidence="6">
    <location>
        <begin position="198"/>
        <end position="350"/>
    </location>
</feature>
<dbReference type="KEGG" id="pob:LPB03_08440"/>
<dbReference type="Pfam" id="PF04932">
    <property type="entry name" value="Wzy_C"/>
    <property type="match status" value="1"/>
</dbReference>
<dbReference type="InterPro" id="IPR023298">
    <property type="entry name" value="ATPase_P-typ_TM_dom_sf"/>
</dbReference>
<accession>A0A1B8U2S6</accession>
<dbReference type="GO" id="GO:0016020">
    <property type="term" value="C:membrane"/>
    <property type="evidence" value="ECO:0007669"/>
    <property type="project" value="UniProtKB-SubCell"/>
</dbReference>
<feature type="transmembrane region" description="Helical" evidence="5">
    <location>
        <begin position="164"/>
        <end position="182"/>
    </location>
</feature>
<dbReference type="STRING" id="1774273.LPB03_08440"/>
<sequence length="416" mass="48713">MKEDKPSHLILTIILCLNAGIILFPSNFKFIPIVFLVFFSFYCFKKTKKMNVFYFVFASTPYFLLIVGMFYTKNITYGIKFLETEFSLLLYPLCFALLPKELLKWQVNNRLNYILGVFCFSIFIFSSCAFLYFIIFENRSLDYVIQHYNILIDKSIYPKYQIHSIYLALNVGISLIFSFFLIKKQKKYILKLLTLINILFAILLLAFLNKRMAIIALFIVFLIHVVLELKKIRIKKLTLVYYVALSAVVIIGVIFMPRYKNQNSFHEFNNIVTTINDPETSIGKRVFLYKSAFKLFLKNPLLGVGTGDANEKLSNELAILLQTKSENYNTHNQYLSYLISLGLFGFIIFICYIFYVLKISLISNEVLMFYLFVFLCLNMMSENILERESGVLIYAFFLNFFLKLNLNSDNKSIKLK</sequence>
<evidence type="ECO:0000256" key="4">
    <source>
        <dbReference type="ARBA" id="ARBA00023136"/>
    </source>
</evidence>
<feature type="transmembrane region" description="Helical" evidence="5">
    <location>
        <begin position="7"/>
        <end position="24"/>
    </location>
</feature>
<comment type="caution">
    <text evidence="7">The sequence shown here is derived from an EMBL/GenBank/DDBJ whole genome shotgun (WGS) entry which is preliminary data.</text>
</comment>